<reference evidence="8 9" key="1">
    <citation type="submission" date="2009-11" db="EMBL/GenBank/DDBJ databases">
        <title>Annotation of Allomyces macrogynus ATCC 38327.</title>
        <authorList>
            <consortium name="The Broad Institute Genome Sequencing Platform"/>
            <person name="Russ C."/>
            <person name="Cuomo C."/>
            <person name="Burger G."/>
            <person name="Gray M.W."/>
            <person name="Holland P.W.H."/>
            <person name="King N."/>
            <person name="Lang F.B.F."/>
            <person name="Roger A.J."/>
            <person name="Ruiz-Trillo I."/>
            <person name="Young S.K."/>
            <person name="Zeng Q."/>
            <person name="Gargeya S."/>
            <person name="Fitzgerald M."/>
            <person name="Haas B."/>
            <person name="Abouelleil A."/>
            <person name="Alvarado L."/>
            <person name="Arachchi H.M."/>
            <person name="Berlin A."/>
            <person name="Chapman S.B."/>
            <person name="Gearin G."/>
            <person name="Goldberg J."/>
            <person name="Griggs A."/>
            <person name="Gujja S."/>
            <person name="Hansen M."/>
            <person name="Heiman D."/>
            <person name="Howarth C."/>
            <person name="Larimer J."/>
            <person name="Lui A."/>
            <person name="MacDonald P.J.P."/>
            <person name="McCowen C."/>
            <person name="Montmayeur A."/>
            <person name="Murphy C."/>
            <person name="Neiman D."/>
            <person name="Pearson M."/>
            <person name="Priest M."/>
            <person name="Roberts A."/>
            <person name="Saif S."/>
            <person name="Shea T."/>
            <person name="Sisk P."/>
            <person name="Stolte C."/>
            <person name="Sykes S."/>
            <person name="Wortman J."/>
            <person name="Nusbaum C."/>
            <person name="Birren B."/>
        </authorList>
    </citation>
    <scope>NUCLEOTIDE SEQUENCE [LARGE SCALE GENOMIC DNA]</scope>
    <source>
        <strain evidence="8 9">ATCC 38327</strain>
    </source>
</reference>
<dbReference type="STRING" id="578462.A0A0L0SXK0"/>
<comment type="subcellular location">
    <subcellularLocation>
        <location evidence="1">Membrane</location>
        <topology evidence="1">Multi-pass membrane protein</topology>
    </subcellularLocation>
</comment>
<feature type="transmembrane region" description="Helical" evidence="6">
    <location>
        <begin position="170"/>
        <end position="194"/>
    </location>
</feature>
<feature type="compositionally biased region" description="Acidic residues" evidence="5">
    <location>
        <begin position="387"/>
        <end position="407"/>
    </location>
</feature>
<evidence type="ECO:0000256" key="5">
    <source>
        <dbReference type="SAM" id="MobiDB-lite"/>
    </source>
</evidence>
<feature type="transmembrane region" description="Helical" evidence="6">
    <location>
        <begin position="93"/>
        <end position="112"/>
    </location>
</feature>
<feature type="transmembrane region" description="Helical" evidence="6">
    <location>
        <begin position="127"/>
        <end position="150"/>
    </location>
</feature>
<dbReference type="eggNOG" id="ENOG502QWAA">
    <property type="taxonomic scope" value="Eukaryota"/>
</dbReference>
<dbReference type="SUPFAM" id="SSF81321">
    <property type="entry name" value="Family A G protein-coupled receptor-like"/>
    <property type="match status" value="1"/>
</dbReference>
<dbReference type="GO" id="GO:0007189">
    <property type="term" value="P:adenylate cyclase-activating G protein-coupled receptor signaling pathway"/>
    <property type="evidence" value="ECO:0007669"/>
    <property type="project" value="TreeGrafter"/>
</dbReference>
<dbReference type="PROSITE" id="PS50261">
    <property type="entry name" value="G_PROTEIN_RECEP_F2_4"/>
    <property type="match status" value="1"/>
</dbReference>
<evidence type="ECO:0000259" key="7">
    <source>
        <dbReference type="PROSITE" id="PS50261"/>
    </source>
</evidence>
<evidence type="ECO:0000313" key="8">
    <source>
        <dbReference type="EMBL" id="KNE67049.1"/>
    </source>
</evidence>
<feature type="domain" description="G-protein coupled receptors family 2 profile 2" evidence="7">
    <location>
        <begin position="8"/>
        <end position="314"/>
    </location>
</feature>
<dbReference type="OrthoDB" id="2122879at2759"/>
<dbReference type="Pfam" id="PF05462">
    <property type="entry name" value="Dicty_CAR"/>
    <property type="match status" value="1"/>
</dbReference>
<organism evidence="8 9">
    <name type="scientific">Allomyces macrogynus (strain ATCC 38327)</name>
    <name type="common">Allomyces javanicus var. macrogynus</name>
    <dbReference type="NCBI Taxonomy" id="578462"/>
    <lineage>
        <taxon>Eukaryota</taxon>
        <taxon>Fungi</taxon>
        <taxon>Fungi incertae sedis</taxon>
        <taxon>Blastocladiomycota</taxon>
        <taxon>Blastocladiomycetes</taxon>
        <taxon>Blastocladiales</taxon>
        <taxon>Blastocladiaceae</taxon>
        <taxon>Allomyces</taxon>
    </lineage>
</organism>
<dbReference type="GO" id="GO:0005886">
    <property type="term" value="C:plasma membrane"/>
    <property type="evidence" value="ECO:0007669"/>
    <property type="project" value="TreeGrafter"/>
</dbReference>
<feature type="transmembrane region" description="Helical" evidence="6">
    <location>
        <begin position="6"/>
        <end position="30"/>
    </location>
</feature>
<dbReference type="GO" id="GO:0007166">
    <property type="term" value="P:cell surface receptor signaling pathway"/>
    <property type="evidence" value="ECO:0007669"/>
    <property type="project" value="InterPro"/>
</dbReference>
<dbReference type="VEuPathDB" id="FungiDB:AMAG_12127"/>
<feature type="transmembrane region" description="Helical" evidence="6">
    <location>
        <begin position="288"/>
        <end position="311"/>
    </location>
</feature>
<dbReference type="PANTHER" id="PTHR23112">
    <property type="entry name" value="G PROTEIN-COUPLED RECEPTOR 157-RELATED"/>
    <property type="match status" value="1"/>
</dbReference>
<evidence type="ECO:0000256" key="3">
    <source>
        <dbReference type="ARBA" id="ARBA00022989"/>
    </source>
</evidence>
<dbReference type="AlphaFoldDB" id="A0A0L0SXK0"/>
<dbReference type="EMBL" id="GG745352">
    <property type="protein sequence ID" value="KNE67049.1"/>
    <property type="molecule type" value="Genomic_DNA"/>
</dbReference>
<dbReference type="OMA" id="LMARTHI"/>
<dbReference type="Proteomes" id="UP000054350">
    <property type="component" value="Unassembled WGS sequence"/>
</dbReference>
<evidence type="ECO:0000256" key="6">
    <source>
        <dbReference type="SAM" id="Phobius"/>
    </source>
</evidence>
<keyword evidence="4 6" id="KW-0472">Membrane</keyword>
<feature type="transmembrane region" description="Helical" evidence="6">
    <location>
        <begin position="51"/>
        <end position="73"/>
    </location>
</feature>
<keyword evidence="9" id="KW-1185">Reference proteome</keyword>
<dbReference type="InterPro" id="IPR017981">
    <property type="entry name" value="GPCR_2-like_7TM"/>
</dbReference>
<evidence type="ECO:0000256" key="1">
    <source>
        <dbReference type="ARBA" id="ARBA00004141"/>
    </source>
</evidence>
<proteinExistence type="predicted"/>
<gene>
    <name evidence="8" type="ORF">AMAG_12127</name>
</gene>
<name>A0A0L0SXK0_ALLM3</name>
<dbReference type="GO" id="GO:0004930">
    <property type="term" value="F:G protein-coupled receptor activity"/>
    <property type="evidence" value="ECO:0007669"/>
    <property type="project" value="TreeGrafter"/>
</dbReference>
<protein>
    <recommendedName>
        <fullName evidence="7">G-protein coupled receptors family 2 profile 2 domain-containing protein</fullName>
    </recommendedName>
</protein>
<accession>A0A0L0SXK0</accession>
<evidence type="ECO:0000256" key="2">
    <source>
        <dbReference type="ARBA" id="ARBA00022692"/>
    </source>
</evidence>
<dbReference type="Gene3D" id="1.20.1070.10">
    <property type="entry name" value="Rhodopsin 7-helix transmembrane proteins"/>
    <property type="match status" value="1"/>
</dbReference>
<sequence length="415" mass="45350">MTDNTLLAMLSTITRVSASLSLIGSIGIIFDTIRKHRRARSATAVLTSSRIILWWTTADLVYVPAVFLGRAAIDAGSVDSALCSAQGWMLQFSYTSSALWATMMATSSYLVVSRRWSFAEVAVKERWFHVVAWGVPLLLATVPMLIATGSNEPFYGAAKYWCWISRKWSAFRLITFYGPIWACFLYCIVLYYLVGRRVWRVFREIKAMGTIVTTTAGGSMTVPTVASSIAPLHAPALPAHRAIAEPPRLHARHRFAFKTGLYLVSFFLVYSAATANRVSTFINPDRPVFILEALQCLFLPLQGFLNAAVYFSTKWLARRQGGLLQGSSDESSEPDVLSANASNVGRAAPHMAAITVRSEAGPLLAHFAAAGKAVDAGMGATSCVDDDREGSIVIDDDGESDEEDEESQLGMALHR</sequence>
<keyword evidence="3 6" id="KW-1133">Transmembrane helix</keyword>
<keyword evidence="2 6" id="KW-0812">Transmembrane</keyword>
<evidence type="ECO:0000256" key="4">
    <source>
        <dbReference type="ARBA" id="ARBA00023136"/>
    </source>
</evidence>
<feature type="transmembrane region" description="Helical" evidence="6">
    <location>
        <begin position="255"/>
        <end position="273"/>
    </location>
</feature>
<reference evidence="9" key="2">
    <citation type="submission" date="2009-11" db="EMBL/GenBank/DDBJ databases">
        <title>The Genome Sequence of Allomyces macrogynus strain ATCC 38327.</title>
        <authorList>
            <consortium name="The Broad Institute Genome Sequencing Platform"/>
            <person name="Russ C."/>
            <person name="Cuomo C."/>
            <person name="Shea T."/>
            <person name="Young S.K."/>
            <person name="Zeng Q."/>
            <person name="Koehrsen M."/>
            <person name="Haas B."/>
            <person name="Borodovsky M."/>
            <person name="Guigo R."/>
            <person name="Alvarado L."/>
            <person name="Berlin A."/>
            <person name="Borenstein D."/>
            <person name="Chen Z."/>
            <person name="Engels R."/>
            <person name="Freedman E."/>
            <person name="Gellesch M."/>
            <person name="Goldberg J."/>
            <person name="Griggs A."/>
            <person name="Gujja S."/>
            <person name="Heiman D."/>
            <person name="Hepburn T."/>
            <person name="Howarth C."/>
            <person name="Jen D."/>
            <person name="Larson L."/>
            <person name="Lewis B."/>
            <person name="Mehta T."/>
            <person name="Park D."/>
            <person name="Pearson M."/>
            <person name="Roberts A."/>
            <person name="Saif S."/>
            <person name="Shenoy N."/>
            <person name="Sisk P."/>
            <person name="Stolte C."/>
            <person name="Sykes S."/>
            <person name="Walk T."/>
            <person name="White J."/>
            <person name="Yandava C."/>
            <person name="Burger G."/>
            <person name="Gray M.W."/>
            <person name="Holland P.W.H."/>
            <person name="King N."/>
            <person name="Lang F.B.F."/>
            <person name="Roger A.J."/>
            <person name="Ruiz-Trillo I."/>
            <person name="Lander E."/>
            <person name="Nusbaum C."/>
        </authorList>
    </citation>
    <scope>NUCLEOTIDE SEQUENCE [LARGE SCALE GENOMIC DNA]</scope>
    <source>
        <strain evidence="9">ATCC 38327</strain>
    </source>
</reference>
<evidence type="ECO:0000313" key="9">
    <source>
        <dbReference type="Proteomes" id="UP000054350"/>
    </source>
</evidence>
<dbReference type="PANTHER" id="PTHR23112:SF0">
    <property type="entry name" value="TRANSMEMBRANE PROTEIN 116"/>
    <property type="match status" value="1"/>
</dbReference>
<feature type="region of interest" description="Disordered" evidence="5">
    <location>
        <begin position="387"/>
        <end position="415"/>
    </location>
</feature>